<reference evidence="3 4" key="1">
    <citation type="submission" date="2016-10" db="EMBL/GenBank/DDBJ databases">
        <authorList>
            <person name="de Groot N.N."/>
        </authorList>
    </citation>
    <scope>NUCLEOTIDE SEQUENCE [LARGE SCALE GENOMIC DNA]</scope>
    <source>
        <strain evidence="3 4">DSM 16957</strain>
    </source>
</reference>
<feature type="chain" id="PRO_5011483551" evidence="2">
    <location>
        <begin position="23"/>
        <end position="506"/>
    </location>
</feature>
<evidence type="ECO:0000313" key="4">
    <source>
        <dbReference type="Proteomes" id="UP000199603"/>
    </source>
</evidence>
<dbReference type="Pfam" id="PF06122">
    <property type="entry name" value="TraH"/>
    <property type="match status" value="1"/>
</dbReference>
<organism evidence="3 4">
    <name type="scientific">Aquimonas voraii</name>
    <dbReference type="NCBI Taxonomy" id="265719"/>
    <lineage>
        <taxon>Bacteria</taxon>
        <taxon>Pseudomonadati</taxon>
        <taxon>Pseudomonadota</taxon>
        <taxon>Gammaproteobacteria</taxon>
        <taxon>Lysobacterales</taxon>
        <taxon>Lysobacteraceae</taxon>
        <taxon>Aquimonas</taxon>
    </lineage>
</organism>
<dbReference type="OrthoDB" id="9797479at2"/>
<gene>
    <name evidence="3" type="ORF">SAMN04488509_11565</name>
</gene>
<dbReference type="EMBL" id="FNAG01000015">
    <property type="protein sequence ID" value="SDE05458.1"/>
    <property type="molecule type" value="Genomic_DNA"/>
</dbReference>
<keyword evidence="2" id="KW-0732">Signal</keyword>
<keyword evidence="4" id="KW-1185">Reference proteome</keyword>
<protein>
    <submittedName>
        <fullName evidence="3">Conjugative relaxosome accessory transposon protein</fullName>
    </submittedName>
</protein>
<proteinExistence type="predicted"/>
<evidence type="ECO:0000313" key="3">
    <source>
        <dbReference type="EMBL" id="SDE05458.1"/>
    </source>
</evidence>
<dbReference type="RefSeq" id="WP_091245408.1">
    <property type="nucleotide sequence ID" value="NZ_FNAG01000015.1"/>
</dbReference>
<dbReference type="STRING" id="265719.SAMN04488509_11565"/>
<accession>A0A1G6ZRZ2</accession>
<sequence length="506" mass="54112">MIRSLVLLASLLLLFLPGAAHADSKTVRAMQEQFNQMSNLTPPGAAMGARRGVISGGSISIRNRITQSGAINLVSTQPLSFNTGDGCGGIDLYAGSLSAVNGDQLKEVGRQIASQATTYAFHLALGSLCSQCQNIMQQVNDILQEFNFQLQDTCTLAKGIVQLAPGDQEGDKERKEIQAGFQSMFSGDSADAFRAFGRPRAGAETPTQRLQTRGTEEEREAVIPGNLLWRAMRKANAGAWTSVTGGDDKAFMEELLSLVGSIQICHATDPQCQSSGADAASTLTREIPPILSLAAFIEGSNASGTSTQNAPNITRSQVYFCSDSQNCLNPQSRPMQFKGMRTYILEAFNGTPGGDGGIIAKQTGDATGEMTAFQTAILGYHNELGALITQAITVQPDGTHARMIVQEFSSQIAAEFTYEFLTEMLRSMRSAVALHIHDASKATQIQMIERAQARLDLEYSQIRANPQTVNMMVARADQLTRFGVGGTPGAQRGETPRASAVLGGTQ</sequence>
<dbReference type="InterPro" id="IPR010927">
    <property type="entry name" value="T4SS_TraH"/>
</dbReference>
<dbReference type="AlphaFoldDB" id="A0A1G6ZRZ2"/>
<feature type="region of interest" description="Disordered" evidence="1">
    <location>
        <begin position="483"/>
        <end position="506"/>
    </location>
</feature>
<dbReference type="Proteomes" id="UP000199603">
    <property type="component" value="Unassembled WGS sequence"/>
</dbReference>
<evidence type="ECO:0000256" key="2">
    <source>
        <dbReference type="SAM" id="SignalP"/>
    </source>
</evidence>
<evidence type="ECO:0000256" key="1">
    <source>
        <dbReference type="SAM" id="MobiDB-lite"/>
    </source>
</evidence>
<name>A0A1G6ZRZ2_9GAMM</name>
<feature type="signal peptide" evidence="2">
    <location>
        <begin position="1"/>
        <end position="22"/>
    </location>
</feature>